<dbReference type="GO" id="GO:0046872">
    <property type="term" value="F:metal ion binding"/>
    <property type="evidence" value="ECO:0007669"/>
    <property type="project" value="UniProtKB-KW"/>
</dbReference>
<keyword evidence="6" id="KW-0238">DNA-binding</keyword>
<dbReference type="Pfam" id="PF12323">
    <property type="entry name" value="HTH_OrfB_IS605"/>
    <property type="match status" value="1"/>
</dbReference>
<dbReference type="EMBL" id="BNJF01000003">
    <property type="protein sequence ID" value="GHO47656.1"/>
    <property type="molecule type" value="Genomic_DNA"/>
</dbReference>
<evidence type="ECO:0000313" key="13">
    <source>
        <dbReference type="Proteomes" id="UP000612362"/>
    </source>
</evidence>
<dbReference type="NCBIfam" id="NF040570">
    <property type="entry name" value="guided_TnpB"/>
    <property type="match status" value="1"/>
</dbReference>
<evidence type="ECO:0000256" key="6">
    <source>
        <dbReference type="ARBA" id="ARBA00023125"/>
    </source>
</evidence>
<proteinExistence type="inferred from homology"/>
<keyword evidence="3" id="KW-0815">Transposition</keyword>
<dbReference type="PANTHER" id="PTHR30405">
    <property type="entry name" value="TRANSPOSASE"/>
    <property type="match status" value="1"/>
</dbReference>
<keyword evidence="13" id="KW-1185">Reference proteome</keyword>
<keyword evidence="7" id="KW-0233">DNA recombination</keyword>
<comment type="similarity">
    <text evidence="1">In the C-terminal section; belongs to the transposase 35 family.</text>
</comment>
<evidence type="ECO:0000256" key="5">
    <source>
        <dbReference type="ARBA" id="ARBA00022833"/>
    </source>
</evidence>
<dbReference type="Pfam" id="PF07282">
    <property type="entry name" value="Cas12f1-like_TNB"/>
    <property type="match status" value="1"/>
</dbReference>
<keyword evidence="5" id="KW-0862">Zinc</keyword>
<dbReference type="InterPro" id="IPR010095">
    <property type="entry name" value="Cas12f1-like_TNB"/>
</dbReference>
<dbReference type="Proteomes" id="UP000612362">
    <property type="component" value="Unassembled WGS sequence"/>
</dbReference>
<evidence type="ECO:0000256" key="3">
    <source>
        <dbReference type="ARBA" id="ARBA00022578"/>
    </source>
</evidence>
<dbReference type="NCBIfam" id="TIGR01766">
    <property type="entry name" value="IS200/IS605 family accessory protein TnpB-like domain"/>
    <property type="match status" value="1"/>
</dbReference>
<sequence>MTSLPPLAKAVIFWYICSTFNTEGEEQEMVHGYRGELDLNNAQKTLCRKHAGAARWAFNYGLRRKQEAYKAGAKTPTAIDLHRDINALKPSEPWMYDVSKCAFQEGLRDLDAAFKHFFRKCRLKKEGTWKGKCGYPRFKSRKKAIGGARFTGSIRVFPDAIQLPRLGMLRLKEHGYFPLNGKISSATIREQAGRWFVSICVHEQAKDPQPARGDVIGVDLGIKRLATLSDGRTFENPKALRKKLTTLQRLSRRQSRKAKGSRNRQKAKQRLSRMHARIANVRQDALHQATAQIVARTKPDQERPRVIVLEDLNIAGMLKNRRLARAIADVGMYEFKRQILYKAEQAGVKVLLASRWEPSSKTCSCCGWINEALTLSDRVFVCLECGSVQDRDANAANNLAALAQ</sequence>
<feature type="domain" description="Cas12f1-like TNB" evidence="10">
    <location>
        <begin position="333"/>
        <end position="399"/>
    </location>
</feature>
<protein>
    <submittedName>
        <fullName evidence="12">Transposase</fullName>
    </submittedName>
</protein>
<evidence type="ECO:0000256" key="8">
    <source>
        <dbReference type="SAM" id="MobiDB-lite"/>
    </source>
</evidence>
<evidence type="ECO:0000259" key="10">
    <source>
        <dbReference type="Pfam" id="PF07282"/>
    </source>
</evidence>
<accession>A0A8J3I548</accession>
<gene>
    <name evidence="12" type="primary">tlpB_5</name>
    <name evidence="12" type="ORF">KSX_58190</name>
</gene>
<dbReference type="AlphaFoldDB" id="A0A8J3I548"/>
<dbReference type="GO" id="GO:0003677">
    <property type="term" value="F:DNA binding"/>
    <property type="evidence" value="ECO:0007669"/>
    <property type="project" value="UniProtKB-KW"/>
</dbReference>
<name>A0A8J3I548_9CHLR</name>
<dbReference type="InterPro" id="IPR021027">
    <property type="entry name" value="Transposase_put_HTH"/>
</dbReference>
<dbReference type="PANTHER" id="PTHR30405:SF25">
    <property type="entry name" value="RNA-GUIDED DNA ENDONUCLEASE INSQ-RELATED"/>
    <property type="match status" value="1"/>
</dbReference>
<dbReference type="InterPro" id="IPR051399">
    <property type="entry name" value="RNA-guided_DNA_endo/Transpos"/>
</dbReference>
<dbReference type="InterPro" id="IPR001959">
    <property type="entry name" value="Transposase"/>
</dbReference>
<dbReference type="GO" id="GO:0006310">
    <property type="term" value="P:DNA recombination"/>
    <property type="evidence" value="ECO:0007669"/>
    <property type="project" value="UniProtKB-KW"/>
</dbReference>
<evidence type="ECO:0000259" key="11">
    <source>
        <dbReference type="Pfam" id="PF12323"/>
    </source>
</evidence>
<reference evidence="12" key="1">
    <citation type="submission" date="2020-10" db="EMBL/GenBank/DDBJ databases">
        <title>Taxonomic study of unclassified bacteria belonging to the class Ktedonobacteria.</title>
        <authorList>
            <person name="Yabe S."/>
            <person name="Wang C.M."/>
            <person name="Zheng Y."/>
            <person name="Sakai Y."/>
            <person name="Cavaletti L."/>
            <person name="Monciardini P."/>
            <person name="Donadio S."/>
        </authorList>
    </citation>
    <scope>NUCLEOTIDE SEQUENCE</scope>
    <source>
        <strain evidence="12">SOSP1-1</strain>
    </source>
</reference>
<organism evidence="12 13">
    <name type="scientific">Ktedonospora formicarum</name>
    <dbReference type="NCBI Taxonomy" id="2778364"/>
    <lineage>
        <taxon>Bacteria</taxon>
        <taxon>Bacillati</taxon>
        <taxon>Chloroflexota</taxon>
        <taxon>Ktedonobacteria</taxon>
        <taxon>Ktedonobacterales</taxon>
        <taxon>Ktedonobacteraceae</taxon>
        <taxon>Ktedonospora</taxon>
    </lineage>
</organism>
<dbReference type="Pfam" id="PF01385">
    <property type="entry name" value="OrfB_IS605"/>
    <property type="match status" value="1"/>
</dbReference>
<comment type="similarity">
    <text evidence="2">In the N-terminal section; belongs to the transposase 2 family.</text>
</comment>
<evidence type="ECO:0000259" key="9">
    <source>
        <dbReference type="Pfam" id="PF01385"/>
    </source>
</evidence>
<evidence type="ECO:0000256" key="1">
    <source>
        <dbReference type="ARBA" id="ARBA00008761"/>
    </source>
</evidence>
<feature type="region of interest" description="Disordered" evidence="8">
    <location>
        <begin position="245"/>
        <end position="269"/>
    </location>
</feature>
<dbReference type="RefSeq" id="WP_220196906.1">
    <property type="nucleotide sequence ID" value="NZ_BNJF01000003.1"/>
</dbReference>
<keyword evidence="4" id="KW-0479">Metal-binding</keyword>
<feature type="domain" description="Probable transposase IS891/IS1136/IS1341" evidence="9">
    <location>
        <begin position="198"/>
        <end position="320"/>
    </location>
</feature>
<evidence type="ECO:0000256" key="7">
    <source>
        <dbReference type="ARBA" id="ARBA00023172"/>
    </source>
</evidence>
<evidence type="ECO:0000256" key="2">
    <source>
        <dbReference type="ARBA" id="ARBA00011044"/>
    </source>
</evidence>
<evidence type="ECO:0000256" key="4">
    <source>
        <dbReference type="ARBA" id="ARBA00022723"/>
    </source>
</evidence>
<evidence type="ECO:0000313" key="12">
    <source>
        <dbReference type="EMBL" id="GHO47656.1"/>
    </source>
</evidence>
<feature type="domain" description="Transposase putative helix-turn-helix" evidence="11">
    <location>
        <begin position="31"/>
        <end position="74"/>
    </location>
</feature>
<dbReference type="GO" id="GO:0032196">
    <property type="term" value="P:transposition"/>
    <property type="evidence" value="ECO:0007669"/>
    <property type="project" value="UniProtKB-KW"/>
</dbReference>
<comment type="caution">
    <text evidence="12">The sequence shown here is derived from an EMBL/GenBank/DDBJ whole genome shotgun (WGS) entry which is preliminary data.</text>
</comment>